<keyword evidence="7 11" id="KW-1133">Transmembrane helix</keyword>
<comment type="subcellular location">
    <subcellularLocation>
        <location evidence="1 9">Cell inner membrane</location>
        <topology evidence="1 9">Multi-pass membrane protein</topology>
    </subcellularLocation>
</comment>
<dbReference type="Proteomes" id="UP000754644">
    <property type="component" value="Unassembled WGS sequence"/>
</dbReference>
<keyword evidence="8 11" id="KW-0472">Membrane</keyword>
<feature type="domain" description="Type II secretion system protein GspF" evidence="12">
    <location>
        <begin position="71"/>
        <end position="194"/>
    </location>
</feature>
<evidence type="ECO:0000256" key="10">
    <source>
        <dbReference type="SAM" id="Coils"/>
    </source>
</evidence>
<evidence type="ECO:0000256" key="5">
    <source>
        <dbReference type="ARBA" id="ARBA00022519"/>
    </source>
</evidence>
<evidence type="ECO:0000256" key="1">
    <source>
        <dbReference type="ARBA" id="ARBA00004429"/>
    </source>
</evidence>
<dbReference type="GO" id="GO:0005886">
    <property type="term" value="C:plasma membrane"/>
    <property type="evidence" value="ECO:0007669"/>
    <property type="project" value="UniProtKB-SubCell"/>
</dbReference>
<proteinExistence type="inferred from homology"/>
<evidence type="ECO:0000256" key="3">
    <source>
        <dbReference type="ARBA" id="ARBA00022448"/>
    </source>
</evidence>
<protein>
    <submittedName>
        <fullName evidence="13">Type II secretion system F family protein</fullName>
    </submittedName>
</protein>
<evidence type="ECO:0000256" key="11">
    <source>
        <dbReference type="SAM" id="Phobius"/>
    </source>
</evidence>
<dbReference type="InterPro" id="IPR001992">
    <property type="entry name" value="T2SS_GspF/T4SS_PilC_CS"/>
</dbReference>
<evidence type="ECO:0000256" key="2">
    <source>
        <dbReference type="ARBA" id="ARBA00005745"/>
    </source>
</evidence>
<dbReference type="EMBL" id="JABMOJ010000003">
    <property type="protein sequence ID" value="NQV63731.1"/>
    <property type="molecule type" value="Genomic_DNA"/>
</dbReference>
<evidence type="ECO:0000256" key="6">
    <source>
        <dbReference type="ARBA" id="ARBA00022692"/>
    </source>
</evidence>
<keyword evidence="6 9" id="KW-0812">Transmembrane</keyword>
<dbReference type="FunFam" id="1.20.81.30:FF:000001">
    <property type="entry name" value="Type II secretion system protein F"/>
    <property type="match status" value="2"/>
</dbReference>
<gene>
    <name evidence="13" type="ORF">HQ497_00070</name>
</gene>
<dbReference type="Pfam" id="PF00482">
    <property type="entry name" value="T2SSF"/>
    <property type="match status" value="2"/>
</dbReference>
<evidence type="ECO:0000256" key="7">
    <source>
        <dbReference type="ARBA" id="ARBA00022989"/>
    </source>
</evidence>
<evidence type="ECO:0000256" key="4">
    <source>
        <dbReference type="ARBA" id="ARBA00022475"/>
    </source>
</evidence>
<evidence type="ECO:0000313" key="14">
    <source>
        <dbReference type="Proteomes" id="UP000754644"/>
    </source>
</evidence>
<dbReference type="PANTHER" id="PTHR30012">
    <property type="entry name" value="GENERAL SECRETION PATHWAY PROTEIN"/>
    <property type="match status" value="1"/>
</dbReference>
<evidence type="ECO:0000259" key="12">
    <source>
        <dbReference type="Pfam" id="PF00482"/>
    </source>
</evidence>
<feature type="domain" description="Type II secretion system protein GspF" evidence="12">
    <location>
        <begin position="275"/>
        <end position="397"/>
    </location>
</feature>
<feature type="transmembrane region" description="Helical" evidence="11">
    <location>
        <begin position="224"/>
        <end position="243"/>
    </location>
</feature>
<dbReference type="PROSITE" id="PS00874">
    <property type="entry name" value="T2SP_F"/>
    <property type="match status" value="1"/>
</dbReference>
<accession>A0A972VU69</accession>
<comment type="similarity">
    <text evidence="2 9">Belongs to the GSP F family.</text>
</comment>
<feature type="transmembrane region" description="Helical" evidence="11">
    <location>
        <begin position="173"/>
        <end position="193"/>
    </location>
</feature>
<dbReference type="PANTHER" id="PTHR30012:SF7">
    <property type="entry name" value="PROTEIN TRANSPORT PROTEIN HOFC HOMOLOG"/>
    <property type="match status" value="1"/>
</dbReference>
<organism evidence="13 14">
    <name type="scientific">SAR86 cluster bacterium</name>
    <dbReference type="NCBI Taxonomy" id="2030880"/>
    <lineage>
        <taxon>Bacteria</taxon>
        <taxon>Pseudomonadati</taxon>
        <taxon>Pseudomonadota</taxon>
        <taxon>Gammaproteobacteria</taxon>
        <taxon>SAR86 cluster</taxon>
    </lineage>
</organism>
<keyword evidence="10" id="KW-0175">Coiled coil</keyword>
<feature type="coiled-coil region" evidence="10">
    <location>
        <begin position="146"/>
        <end position="173"/>
    </location>
</feature>
<dbReference type="GO" id="GO:0015628">
    <property type="term" value="P:protein secretion by the type II secretion system"/>
    <property type="evidence" value="ECO:0007669"/>
    <property type="project" value="TreeGrafter"/>
</dbReference>
<sequence>MATASSIFAWEGKDKSGRKTKGEITSASATIAKNELRKQGITATKVSKKGGGLAGLLNAGKKVTPGDIALFTRQLATMMKAGVPLVQSFEIVADGMDNPSMRTLILKIRDDISSGNSFAHAIRANPEHFDDLFCNLIDAGKQSGALETMLDRLAEYKEKTEALKAKIKSAMNYPIAVLVVASIVSGILLIKVVPQFEEIFQGFGAELPEFTQMVVDMSRWMQDWWFIVVAIIAALVVAYKQALKRSKKFRDAQERVSLKMPVIGDILDKSCIARFARTLSTTFAAGVPLVDALESVAGAAGNVVYYNAIKKVKVDVSSGIQLNYAMKQTEVFPNMVIQMVAIGEESGALDGMLDKAATYYEEMVDNAVDGLTSLMEPIIMSFLGVVIGGLIIAMYLPIFKMGDAISGGG</sequence>
<dbReference type="InterPro" id="IPR003004">
    <property type="entry name" value="GspF/PilC"/>
</dbReference>
<keyword evidence="4" id="KW-1003">Cell membrane</keyword>
<dbReference type="AlphaFoldDB" id="A0A972VU69"/>
<evidence type="ECO:0000256" key="9">
    <source>
        <dbReference type="RuleBase" id="RU003923"/>
    </source>
</evidence>
<dbReference type="InterPro" id="IPR018076">
    <property type="entry name" value="T2SS_GspF_dom"/>
</dbReference>
<evidence type="ECO:0000256" key="8">
    <source>
        <dbReference type="ARBA" id="ARBA00023136"/>
    </source>
</evidence>
<dbReference type="PRINTS" id="PR00812">
    <property type="entry name" value="BCTERIALGSPF"/>
</dbReference>
<comment type="caution">
    <text evidence="13">The sequence shown here is derived from an EMBL/GenBank/DDBJ whole genome shotgun (WGS) entry which is preliminary data.</text>
</comment>
<keyword evidence="3 9" id="KW-0813">Transport</keyword>
<evidence type="ECO:0000313" key="13">
    <source>
        <dbReference type="EMBL" id="NQV63731.1"/>
    </source>
</evidence>
<name>A0A972VU69_9GAMM</name>
<dbReference type="InterPro" id="IPR042094">
    <property type="entry name" value="T2SS_GspF_sf"/>
</dbReference>
<feature type="transmembrane region" description="Helical" evidence="11">
    <location>
        <begin position="378"/>
        <end position="399"/>
    </location>
</feature>
<reference evidence="13" key="1">
    <citation type="submission" date="2020-05" db="EMBL/GenBank/DDBJ databases">
        <title>Sulfur intermediates as new biogeochemical hubs in an aquatic model microbial ecosystem.</title>
        <authorList>
            <person name="Vigneron A."/>
        </authorList>
    </citation>
    <scope>NUCLEOTIDE SEQUENCE</scope>
    <source>
        <strain evidence="13">Bin.250</strain>
    </source>
</reference>
<dbReference type="Gene3D" id="1.20.81.30">
    <property type="entry name" value="Type II secretion system (T2SS), domain F"/>
    <property type="match status" value="2"/>
</dbReference>
<keyword evidence="5" id="KW-0997">Cell inner membrane</keyword>